<evidence type="ECO:0000259" key="13">
    <source>
        <dbReference type="PROSITE" id="PS51195"/>
    </source>
</evidence>
<feature type="region of interest" description="Disordered" evidence="10">
    <location>
        <begin position="749"/>
        <end position="781"/>
    </location>
</feature>
<dbReference type="InterPro" id="IPR014001">
    <property type="entry name" value="Helicase_ATP-bd"/>
</dbReference>
<dbReference type="CDD" id="cd18787">
    <property type="entry name" value="SF2_C_DEAD"/>
    <property type="match status" value="1"/>
</dbReference>
<evidence type="ECO:0000256" key="5">
    <source>
        <dbReference type="ARBA" id="ARBA00022840"/>
    </source>
</evidence>
<evidence type="ECO:0000256" key="8">
    <source>
        <dbReference type="PROSITE-ProRule" id="PRU00552"/>
    </source>
</evidence>
<dbReference type="PROSITE" id="PS51194">
    <property type="entry name" value="HELICASE_CTER"/>
    <property type="match status" value="1"/>
</dbReference>
<evidence type="ECO:0000313" key="14">
    <source>
        <dbReference type="EMBL" id="BAA34994.1"/>
    </source>
</evidence>
<dbReference type="FunFam" id="3.40.50.300:FF:000397">
    <property type="entry name" value="Probable ATP-dependent RNA helicase DDX4"/>
    <property type="match status" value="1"/>
</dbReference>
<dbReference type="InterPro" id="IPR001650">
    <property type="entry name" value="Helicase_C-like"/>
</dbReference>
<dbReference type="Gene3D" id="3.40.50.300">
    <property type="entry name" value="P-loop containing nucleotide triphosphate hydrolases"/>
    <property type="match status" value="2"/>
</dbReference>
<keyword evidence="3 9" id="KW-0378">Hydrolase</keyword>
<evidence type="ECO:0000256" key="1">
    <source>
        <dbReference type="ARBA" id="ARBA00012552"/>
    </source>
</evidence>
<dbReference type="InterPro" id="IPR000629">
    <property type="entry name" value="RNA-helicase_DEAD-box_CS"/>
</dbReference>
<dbReference type="PDBsum" id="1WRB"/>
<dbReference type="SUPFAM" id="SSF52540">
    <property type="entry name" value="P-loop containing nucleoside triphosphate hydrolases"/>
    <property type="match status" value="1"/>
</dbReference>
<keyword evidence="15" id="KW-0002">3D-structure</keyword>
<reference evidence="15" key="2">
    <citation type="journal article" date="2005" name="J. Struct. Biol.">
        <title>Crystal structure of the N-terminal RecA-like domain of a DEAD-box RNA helicase, the Dugesia japonica vasa-like gene B protein.</title>
        <authorList>
            <person name="Kurimoto K."/>
            <person name="Muto Y."/>
            <person name="Obayashi N."/>
            <person name="Terada T."/>
            <person name="Shirouzu M."/>
            <person name="Yabuki T."/>
            <person name="Aoki M."/>
            <person name="Seki E."/>
            <person name="Matsuda T."/>
            <person name="Kigawa T."/>
            <person name="Okumura H."/>
            <person name="Tanaka A."/>
            <person name="Shibata N."/>
            <person name="Kashikawa M."/>
            <person name="Agata K."/>
            <person name="Yokoyama S."/>
        </authorList>
    </citation>
    <scope>X-RAY CRYSTALLOGRAPHY (2.40 ANGSTROMS) OF 162-414</scope>
</reference>
<comment type="similarity">
    <text evidence="9">Belongs to the DEAD box helicase family.</text>
</comment>
<dbReference type="GO" id="GO:0016787">
    <property type="term" value="F:hydrolase activity"/>
    <property type="evidence" value="ECO:0007669"/>
    <property type="project" value="UniProtKB-KW"/>
</dbReference>
<keyword evidence="6" id="KW-0694">RNA-binding</keyword>
<protein>
    <recommendedName>
        <fullName evidence="1">RNA helicase</fullName>
        <ecNumber evidence="1">3.6.4.13</ecNumber>
    </recommendedName>
</protein>
<gene>
    <name evidence="14" type="primary">DjvlgB</name>
</gene>
<dbReference type="PROSITE" id="PS51192">
    <property type="entry name" value="HELICASE_ATP_BIND_1"/>
    <property type="match status" value="1"/>
</dbReference>
<dbReference type="Pfam" id="PF00270">
    <property type="entry name" value="DEAD"/>
    <property type="match status" value="1"/>
</dbReference>
<dbReference type="InterPro" id="IPR014014">
    <property type="entry name" value="RNA_helicase_DEAD_Q_motif"/>
</dbReference>
<dbReference type="AlphaFoldDB" id="O97032"/>
<dbReference type="InterPro" id="IPR044763">
    <property type="entry name" value="Ded1/Dbp1_DEADc"/>
</dbReference>
<evidence type="ECO:0000256" key="4">
    <source>
        <dbReference type="ARBA" id="ARBA00022806"/>
    </source>
</evidence>
<evidence type="ECO:0000256" key="3">
    <source>
        <dbReference type="ARBA" id="ARBA00022801"/>
    </source>
</evidence>
<dbReference type="EMBL" id="AB017003">
    <property type="protein sequence ID" value="BAA34994.1"/>
    <property type="molecule type" value="mRNA"/>
</dbReference>
<dbReference type="GO" id="GO:0003724">
    <property type="term" value="F:RNA helicase activity"/>
    <property type="evidence" value="ECO:0007669"/>
    <property type="project" value="UniProtKB-EC"/>
</dbReference>
<feature type="domain" description="DEAD-box RNA helicase Q" evidence="13">
    <location>
        <begin position="184"/>
        <end position="212"/>
    </location>
</feature>
<feature type="domain" description="Helicase ATP-binding" evidence="11">
    <location>
        <begin position="215"/>
        <end position="398"/>
    </location>
</feature>
<dbReference type="PANTHER" id="PTHR47958">
    <property type="entry name" value="ATP-DEPENDENT RNA HELICASE DBP3"/>
    <property type="match status" value="1"/>
</dbReference>
<feature type="short sequence motif" description="Q motif" evidence="8">
    <location>
        <begin position="184"/>
        <end position="212"/>
    </location>
</feature>
<feature type="compositionally biased region" description="Basic residues" evidence="10">
    <location>
        <begin position="583"/>
        <end position="592"/>
    </location>
</feature>
<evidence type="ECO:0000259" key="11">
    <source>
        <dbReference type="PROSITE" id="PS51192"/>
    </source>
</evidence>
<keyword evidence="5 9" id="KW-0067">ATP-binding</keyword>
<evidence type="ECO:0000259" key="12">
    <source>
        <dbReference type="PROSITE" id="PS51194"/>
    </source>
</evidence>
<evidence type="ECO:0000256" key="2">
    <source>
        <dbReference type="ARBA" id="ARBA00022741"/>
    </source>
</evidence>
<evidence type="ECO:0007829" key="15">
    <source>
        <dbReference type="PDB" id="1WRB"/>
    </source>
</evidence>
<dbReference type="PROSITE" id="PS51195">
    <property type="entry name" value="Q_MOTIF"/>
    <property type="match status" value="1"/>
</dbReference>
<dbReference type="EvolutionaryTrace" id="O97032"/>
<name>O97032_DUGJA</name>
<dbReference type="SMR" id="O97032"/>
<proteinExistence type="evidence at protein level"/>
<evidence type="ECO:0000256" key="10">
    <source>
        <dbReference type="SAM" id="MobiDB-lite"/>
    </source>
</evidence>
<dbReference type="SMART" id="SM00490">
    <property type="entry name" value="HELICc"/>
    <property type="match status" value="1"/>
</dbReference>
<dbReference type="GO" id="GO:0003723">
    <property type="term" value="F:RNA binding"/>
    <property type="evidence" value="ECO:0007669"/>
    <property type="project" value="UniProtKB-KW"/>
</dbReference>
<dbReference type="GO" id="GO:0005524">
    <property type="term" value="F:ATP binding"/>
    <property type="evidence" value="ECO:0007669"/>
    <property type="project" value="UniProtKB-KW"/>
</dbReference>
<dbReference type="EC" id="3.6.4.13" evidence="1"/>
<dbReference type="SMART" id="SM00487">
    <property type="entry name" value="DEXDc"/>
    <property type="match status" value="1"/>
</dbReference>
<evidence type="ECO:0000256" key="9">
    <source>
        <dbReference type="RuleBase" id="RU000492"/>
    </source>
</evidence>
<organism evidence="14">
    <name type="scientific">Dugesia japonica</name>
    <name type="common">Planarian</name>
    <dbReference type="NCBI Taxonomy" id="6161"/>
    <lineage>
        <taxon>Eukaryota</taxon>
        <taxon>Metazoa</taxon>
        <taxon>Spiralia</taxon>
        <taxon>Lophotrochozoa</taxon>
        <taxon>Platyhelminthes</taxon>
        <taxon>Rhabditophora</taxon>
        <taxon>Seriata</taxon>
        <taxon>Tricladida</taxon>
        <taxon>Continenticola</taxon>
        <taxon>Geoplanoidea</taxon>
        <taxon>Dugesiidae</taxon>
        <taxon>Dugesia</taxon>
    </lineage>
</organism>
<dbReference type="PDB" id="1WRB">
    <property type="method" value="X-ray"/>
    <property type="resolution" value="2.40 A"/>
    <property type="chains" value="A/B=162-414"/>
</dbReference>
<evidence type="ECO:0000256" key="6">
    <source>
        <dbReference type="ARBA" id="ARBA00022884"/>
    </source>
</evidence>
<evidence type="ECO:0000256" key="7">
    <source>
        <dbReference type="ARBA" id="ARBA00047984"/>
    </source>
</evidence>
<reference evidence="14" key="1">
    <citation type="journal article" date="1999" name="Dev. Biol.">
        <title>Expression of vasa(vas)-related genes in germline cells and totipotent somatic stem cells of planarians.</title>
        <authorList>
            <person name="Shibata N."/>
            <person name="Umesono Y."/>
            <person name="Orii H."/>
            <person name="Sakurai T."/>
            <person name="Watanabe K."/>
            <person name="Agata K."/>
        </authorList>
    </citation>
    <scope>NUCLEOTIDE SEQUENCE</scope>
    <source>
        <strain evidence="14">GI</strain>
    </source>
</reference>
<accession>O97032</accession>
<keyword evidence="2 9" id="KW-0547">Nucleotide-binding</keyword>
<comment type="catalytic activity">
    <reaction evidence="7">
        <text>ATP + H2O = ADP + phosphate + H(+)</text>
        <dbReference type="Rhea" id="RHEA:13065"/>
        <dbReference type="ChEBI" id="CHEBI:15377"/>
        <dbReference type="ChEBI" id="CHEBI:15378"/>
        <dbReference type="ChEBI" id="CHEBI:30616"/>
        <dbReference type="ChEBI" id="CHEBI:43474"/>
        <dbReference type="ChEBI" id="CHEBI:456216"/>
        <dbReference type="EC" id="3.6.4.13"/>
    </reaction>
</comment>
<feature type="domain" description="Helicase C-terminal" evidence="12">
    <location>
        <begin position="425"/>
        <end position="570"/>
    </location>
</feature>
<feature type="region of interest" description="Disordered" evidence="10">
    <location>
        <begin position="577"/>
        <end position="606"/>
    </location>
</feature>
<dbReference type="FunFam" id="3.40.50.300:FF:000008">
    <property type="entry name" value="ATP-dependent RNA helicase RhlB"/>
    <property type="match status" value="1"/>
</dbReference>
<feature type="non-terminal residue" evidence="14">
    <location>
        <position position="1"/>
    </location>
</feature>
<dbReference type="InterPro" id="IPR011545">
    <property type="entry name" value="DEAD/DEAH_box_helicase_dom"/>
</dbReference>
<dbReference type="InterPro" id="IPR027417">
    <property type="entry name" value="P-loop_NTPase"/>
</dbReference>
<dbReference type="PROSITE" id="PS00039">
    <property type="entry name" value="DEAD_ATP_HELICASE"/>
    <property type="match status" value="1"/>
</dbReference>
<sequence length="781" mass="88013">NNINVITDQMGNLDIKSNDNINQNTQNSNVASDLNLLTQNKYLENILMMNTYGVNYDHLFLPQNVAYLAAQQLSNNIMNNRNQINAAYTSQQYPNQSIPIKNIYDQSHLKYQQNSSSWRPPLNNGNIYDGVKSNPMGLHILQNGIDLYTNVDSNSVTSAINFDKYDSIPVSVTGPDYSATNVIENFDELKLDPTIRNNILLASYQRPTPIQKNAIPAILEHRDIMACAQTGSGKTAAFLIPIINHLVCQDLNQQRYSKTAYPKCLILAPTRELAIQILSESQKFSLNTPLRSCVVYGGADTHSQIREVQMGCHLLVATPGRLVDFIEKNKISLEFCKYIVLDEADRMLDMGFEPQIRKIIEESNMPSGINRQTLMFSATFPKEIQKLAADFLYNYIFMTVGRVGSTSDSIKQEIIYMTDVEKLNYLKNIFNTTAPNTLILIFVETKKGADSLARFLLSKGYPVSSIHGDRSQVEREAALSMFRNGQCPILVATAVAARGLDIPNVKHVINYDLPSDIEEYVHRIGRTGRLGNHGRATSFYVDKNNNIAIDLVDLLKEANQIVPQWLSALADELKRNSTMGSNNKRHNQRRYKNGNFGGRDYRQGPSNVNMNSGVNPDYFISGSVAPRHAKLNNGNYFPRSNELHDQHQKQNNNNNQVISNTFHTGISASHLIPGYATFNRQQAPLHFIPHQTNNTQFLSSSGQMALYNRMQNSGHMAPNQRFPNEPIHHQQEQLPITYNFSKNLPYLGQSYSGHNNNNNNNNNTSKINDSDSCYFGNKTPR</sequence>
<keyword evidence="4 9" id="KW-0347">Helicase</keyword>
<dbReference type="CDD" id="cd17967">
    <property type="entry name" value="DEADc_DDX3_DDX4"/>
    <property type="match status" value="1"/>
</dbReference>
<dbReference type="Pfam" id="PF00271">
    <property type="entry name" value="Helicase_C"/>
    <property type="match status" value="1"/>
</dbReference>